<geneLocation type="plasmid" evidence="1 2">
    <name>unnamed1</name>
</geneLocation>
<reference evidence="1" key="1">
    <citation type="submission" date="2021-07" db="EMBL/GenBank/DDBJ databases">
        <title>Complete Genome Sequences of Mycobacterium farcinogenes Isolated from Clinical Specimens from Patients in Thailand.</title>
        <authorList>
            <person name="Sodsai P."/>
        </authorList>
    </citation>
    <scope>NUCLEOTIDE SEQUENCE</scope>
    <source>
        <strain evidence="1">BKK/CU-MFGFA-001</strain>
    </source>
</reference>
<organism evidence="1 2">
    <name type="scientific">Mycolicibacterium farcinogenes</name>
    <name type="common">Mycobacterium farcinogenes</name>
    <dbReference type="NCBI Taxonomy" id="1802"/>
    <lineage>
        <taxon>Bacteria</taxon>
        <taxon>Bacillati</taxon>
        <taxon>Actinomycetota</taxon>
        <taxon>Actinomycetes</taxon>
        <taxon>Mycobacteriales</taxon>
        <taxon>Mycobacteriaceae</taxon>
        <taxon>Mycolicibacterium</taxon>
    </lineage>
</organism>
<gene>
    <name evidence="1" type="ORF">K6L26_30915</name>
</gene>
<keyword evidence="1" id="KW-0614">Plasmid</keyword>
<dbReference type="Proteomes" id="UP000825598">
    <property type="component" value="Plasmid unnamed1"/>
</dbReference>
<keyword evidence="2" id="KW-1185">Reference proteome</keyword>
<name>A0ACD1FQR9_MYCFR</name>
<proteinExistence type="predicted"/>
<evidence type="ECO:0000313" key="1">
    <source>
        <dbReference type="EMBL" id="QZH69410.1"/>
    </source>
</evidence>
<protein>
    <submittedName>
        <fullName evidence="1">Bifunctional 5,10-methylenetetrahydrofolate dehydrogenase/5,10-methenyltetrahydrofolate cyclohydrolase</fullName>
    </submittedName>
</protein>
<evidence type="ECO:0000313" key="2">
    <source>
        <dbReference type="Proteomes" id="UP000825598"/>
    </source>
</evidence>
<dbReference type="EMBL" id="CP081674">
    <property type="protein sequence ID" value="QZH69410.1"/>
    <property type="molecule type" value="Genomic_DNA"/>
</dbReference>
<accession>A0ACD1FQR9</accession>
<sequence>MNPTIMDGFAVANRLHVETSYRAAQFEYVRGRRPCLATVLVGDDPASHTYVRMKTNRCRTTGLASQSHRLPEDASTKDAVNVVGKLSDDETVDGILVQHPMPPQVDEREVFEAITPAKDVDGVTGASIAVMTLGTMGFQSCTPGGILRLLDTYDINPAGQHVVVMSGSRGIGAIQDRSARCSLRKISSDQGQLNSQMVPENGVESDSSHVFPDYCQQVPDRTAVQ</sequence>